<sequence>MLLRRISKHFKDQNWFAVGIDFTIVVIGVFIGIQVANWNAARIDRADESVFLQSLRHDVLELERISEGTMDLRTEQVKILASVTAVLQGRDPWRDLSDDECGAIAASHIVGVLPANLPSWTALTQAGRTGILKDKALRSGLAVLSQKRQVLDVITRSVQATNYDLPRLYPEFFKITTAPLDPDEAEDGAYYDADYVCDFEEIAKDQSVLNALSINLDGYSATVNLLGVAPYREQVKAIRKLLDDRLGVMDEASKP</sequence>
<dbReference type="EMBL" id="CP136865">
    <property type="protein sequence ID" value="WOJ95550.1"/>
    <property type="molecule type" value="Genomic_DNA"/>
</dbReference>
<keyword evidence="3" id="KW-1185">Reference proteome</keyword>
<protein>
    <submittedName>
        <fullName evidence="2">Uncharacterized protein</fullName>
    </submittedName>
</protein>
<proteinExistence type="predicted"/>
<keyword evidence="1" id="KW-0812">Transmembrane</keyword>
<accession>A0ABZ0IAW7</accession>
<feature type="transmembrane region" description="Helical" evidence="1">
    <location>
        <begin position="15"/>
        <end position="36"/>
    </location>
</feature>
<evidence type="ECO:0000256" key="1">
    <source>
        <dbReference type="SAM" id="Phobius"/>
    </source>
</evidence>
<reference evidence="2 3" key="1">
    <citation type="submission" date="2023-10" db="EMBL/GenBank/DDBJ databases">
        <title>Two novel species belonging to the OM43/NOR5 clade.</title>
        <authorList>
            <person name="Park M."/>
        </authorList>
    </citation>
    <scope>NUCLEOTIDE SEQUENCE [LARGE SCALE GENOMIC DNA]</scope>
    <source>
        <strain evidence="2 3">IMCC45268</strain>
    </source>
</reference>
<keyword evidence="1" id="KW-1133">Transmembrane helix</keyword>
<dbReference type="RefSeq" id="WP_407326248.1">
    <property type="nucleotide sequence ID" value="NZ_CP136865.1"/>
</dbReference>
<dbReference type="Proteomes" id="UP001626549">
    <property type="component" value="Chromosome"/>
</dbReference>
<evidence type="ECO:0000313" key="2">
    <source>
        <dbReference type="EMBL" id="WOJ95550.1"/>
    </source>
</evidence>
<gene>
    <name evidence="2" type="ORF">R0137_09815</name>
</gene>
<keyword evidence="1" id="KW-0472">Membrane</keyword>
<evidence type="ECO:0000313" key="3">
    <source>
        <dbReference type="Proteomes" id="UP001626549"/>
    </source>
</evidence>
<name>A0ABZ0IAW7_9GAMM</name>
<organism evidence="2 3">
    <name type="scientific">Congregibacter brevis</name>
    <dbReference type="NCBI Taxonomy" id="3081201"/>
    <lineage>
        <taxon>Bacteria</taxon>
        <taxon>Pseudomonadati</taxon>
        <taxon>Pseudomonadota</taxon>
        <taxon>Gammaproteobacteria</taxon>
        <taxon>Cellvibrionales</taxon>
        <taxon>Halieaceae</taxon>
        <taxon>Congregibacter</taxon>
    </lineage>
</organism>